<feature type="region of interest" description="Disordered" evidence="1">
    <location>
        <begin position="166"/>
        <end position="187"/>
    </location>
</feature>
<protein>
    <submittedName>
        <fullName evidence="3">HtaA domain-containing protein</fullName>
    </submittedName>
</protein>
<feature type="domain" description="Htaa" evidence="2">
    <location>
        <begin position="4"/>
        <end position="154"/>
    </location>
</feature>
<keyword evidence="4" id="KW-1185">Reference proteome</keyword>
<gene>
    <name evidence="3" type="ORF">JWS13_31375</name>
</gene>
<reference evidence="3 4" key="2">
    <citation type="journal article" date="2022" name="Arch. Microbiol.">
        <title>Rhodococcus pseudokoreensis sp. nov. isolated from the rhizosphere of young M26 apple rootstocks.</title>
        <authorList>
            <person name="Kampfer P."/>
            <person name="Glaeser S.P."/>
            <person name="Blom J."/>
            <person name="Wolf J."/>
            <person name="Benning S."/>
            <person name="Schloter M."/>
            <person name="Neumann-Schaal M."/>
        </authorList>
    </citation>
    <scope>NUCLEOTIDE SEQUENCE [LARGE SCALE GENOMIC DNA]</scope>
    <source>
        <strain evidence="3 4">R79</strain>
    </source>
</reference>
<dbReference type="InterPro" id="IPR007331">
    <property type="entry name" value="Htaa"/>
</dbReference>
<dbReference type="Proteomes" id="UP000662986">
    <property type="component" value="Chromosome"/>
</dbReference>
<proteinExistence type="predicted"/>
<name>A0A974W7X8_9NOCA</name>
<accession>A0A974W7X8</accession>
<evidence type="ECO:0000256" key="1">
    <source>
        <dbReference type="SAM" id="MobiDB-lite"/>
    </source>
</evidence>
<sequence>MHGQSLLWGVRESYVNYVRSLPDGAVHCADGVRALDDVGGRAAWAFEHAESAPIDADPDELRFRGDLRFAGHGGMMFVMILDPWISFTATGVRMTVVDLDAWPDTSVRMTLAESLPGWRRQADCLAEIPIALHEAGCQVFGNIYPAGTPLSPVRILDEEPTAALPRVGVGRESPPHGTYPGRIHPHT</sequence>
<organism evidence="3 4">
    <name type="scientific">Rhodococcus pseudokoreensis</name>
    <dbReference type="NCBI Taxonomy" id="2811421"/>
    <lineage>
        <taxon>Bacteria</taxon>
        <taxon>Bacillati</taxon>
        <taxon>Actinomycetota</taxon>
        <taxon>Actinomycetes</taxon>
        <taxon>Mycobacteriales</taxon>
        <taxon>Nocardiaceae</taxon>
        <taxon>Rhodococcus</taxon>
    </lineage>
</organism>
<evidence type="ECO:0000313" key="4">
    <source>
        <dbReference type="Proteomes" id="UP000662986"/>
    </source>
</evidence>
<reference evidence="3 4" key="1">
    <citation type="journal article" date="2021" name="Microbiol. Resour. Announc.">
        <title>Complete Genome Sequences of Two Rhodococcus sp. Strains with Large and Linear Chromosomes, Isolated from Apple Rhizosphere.</title>
        <authorList>
            <person name="Benning S."/>
            <person name="Brugnone N."/>
            <person name="Siani R."/>
            <person name="Kublik S."/>
            <person name="Schloter M."/>
            <person name="Rad V."/>
        </authorList>
    </citation>
    <scope>NUCLEOTIDE SEQUENCE [LARGE SCALE GENOMIC DNA]</scope>
    <source>
        <strain evidence="3 4">R79</strain>
    </source>
</reference>
<evidence type="ECO:0000259" key="2">
    <source>
        <dbReference type="Pfam" id="PF04213"/>
    </source>
</evidence>
<evidence type="ECO:0000313" key="3">
    <source>
        <dbReference type="EMBL" id="QSE92779.1"/>
    </source>
</evidence>
<dbReference type="EMBL" id="CP070619">
    <property type="protein sequence ID" value="QSE92779.1"/>
    <property type="molecule type" value="Genomic_DNA"/>
</dbReference>
<dbReference type="Pfam" id="PF04213">
    <property type="entry name" value="HtaA"/>
    <property type="match status" value="1"/>
</dbReference>
<dbReference type="RefSeq" id="WP_206009231.1">
    <property type="nucleotide sequence ID" value="NZ_CP070619.1"/>
</dbReference>